<sequence length="72" mass="7706">MKPLTTTIFKLHRGSRSSILPASGSRHPKRSQRRGSLLPSDALAKETQSRVSSLGCGLMASCRIGPFPGART</sequence>
<protein>
    <submittedName>
        <fullName evidence="2">Uncharacterized protein</fullName>
    </submittedName>
</protein>
<accession>A0A401TC19</accession>
<proteinExistence type="predicted"/>
<dbReference type="EMBL" id="BEZZ01039533">
    <property type="protein sequence ID" value="GCC40208.1"/>
    <property type="molecule type" value="Genomic_DNA"/>
</dbReference>
<name>A0A401TC19_CHIPU</name>
<dbReference type="Proteomes" id="UP000287033">
    <property type="component" value="Unassembled WGS sequence"/>
</dbReference>
<organism evidence="2 3">
    <name type="scientific">Chiloscyllium punctatum</name>
    <name type="common">Brownbanded bambooshark</name>
    <name type="synonym">Hemiscyllium punctatum</name>
    <dbReference type="NCBI Taxonomy" id="137246"/>
    <lineage>
        <taxon>Eukaryota</taxon>
        <taxon>Metazoa</taxon>
        <taxon>Chordata</taxon>
        <taxon>Craniata</taxon>
        <taxon>Vertebrata</taxon>
        <taxon>Chondrichthyes</taxon>
        <taxon>Elasmobranchii</taxon>
        <taxon>Galeomorphii</taxon>
        <taxon>Galeoidea</taxon>
        <taxon>Orectolobiformes</taxon>
        <taxon>Hemiscylliidae</taxon>
        <taxon>Chiloscyllium</taxon>
    </lineage>
</organism>
<evidence type="ECO:0000256" key="1">
    <source>
        <dbReference type="SAM" id="MobiDB-lite"/>
    </source>
</evidence>
<gene>
    <name evidence="2" type="ORF">chiPu_0024428</name>
</gene>
<dbReference type="AlphaFoldDB" id="A0A401TC19"/>
<evidence type="ECO:0000313" key="3">
    <source>
        <dbReference type="Proteomes" id="UP000287033"/>
    </source>
</evidence>
<comment type="caution">
    <text evidence="2">The sequence shown here is derived from an EMBL/GenBank/DDBJ whole genome shotgun (WGS) entry which is preliminary data.</text>
</comment>
<evidence type="ECO:0000313" key="2">
    <source>
        <dbReference type="EMBL" id="GCC40208.1"/>
    </source>
</evidence>
<keyword evidence="3" id="KW-1185">Reference proteome</keyword>
<feature type="region of interest" description="Disordered" evidence="1">
    <location>
        <begin position="15"/>
        <end position="44"/>
    </location>
</feature>
<reference evidence="2 3" key="1">
    <citation type="journal article" date="2018" name="Nat. Ecol. Evol.">
        <title>Shark genomes provide insights into elasmobranch evolution and the origin of vertebrates.</title>
        <authorList>
            <person name="Hara Y"/>
            <person name="Yamaguchi K"/>
            <person name="Onimaru K"/>
            <person name="Kadota M"/>
            <person name="Koyanagi M"/>
            <person name="Keeley SD"/>
            <person name="Tatsumi K"/>
            <person name="Tanaka K"/>
            <person name="Motone F"/>
            <person name="Kageyama Y"/>
            <person name="Nozu R"/>
            <person name="Adachi N"/>
            <person name="Nishimura O"/>
            <person name="Nakagawa R"/>
            <person name="Tanegashima C"/>
            <person name="Kiyatake I"/>
            <person name="Matsumoto R"/>
            <person name="Murakumo K"/>
            <person name="Nishida K"/>
            <person name="Terakita A"/>
            <person name="Kuratani S"/>
            <person name="Sato K"/>
            <person name="Hyodo S Kuraku.S."/>
        </authorList>
    </citation>
    <scope>NUCLEOTIDE SEQUENCE [LARGE SCALE GENOMIC DNA]</scope>
</reference>